<feature type="transmembrane region" description="Helical" evidence="5">
    <location>
        <begin position="97"/>
        <end position="114"/>
    </location>
</feature>
<dbReference type="InterPro" id="IPR000620">
    <property type="entry name" value="EamA_dom"/>
</dbReference>
<protein>
    <recommendedName>
        <fullName evidence="6">EamA domain-containing protein</fullName>
    </recommendedName>
</protein>
<name>A0AAV6UVR9_9ARAC</name>
<evidence type="ECO:0000256" key="4">
    <source>
        <dbReference type="ARBA" id="ARBA00023136"/>
    </source>
</evidence>
<dbReference type="Proteomes" id="UP000827092">
    <property type="component" value="Unassembled WGS sequence"/>
</dbReference>
<evidence type="ECO:0000256" key="1">
    <source>
        <dbReference type="ARBA" id="ARBA00004141"/>
    </source>
</evidence>
<dbReference type="GO" id="GO:0016020">
    <property type="term" value="C:membrane"/>
    <property type="evidence" value="ECO:0007669"/>
    <property type="project" value="UniProtKB-SubCell"/>
</dbReference>
<dbReference type="PANTHER" id="PTHR22911:SF6">
    <property type="entry name" value="SOLUTE CARRIER FAMILY 35 MEMBER G1"/>
    <property type="match status" value="1"/>
</dbReference>
<evidence type="ECO:0000256" key="5">
    <source>
        <dbReference type="SAM" id="Phobius"/>
    </source>
</evidence>
<dbReference type="SUPFAM" id="SSF103481">
    <property type="entry name" value="Multidrug resistance efflux transporter EmrE"/>
    <property type="match status" value="1"/>
</dbReference>
<organism evidence="7 8">
    <name type="scientific">Oedothorax gibbosus</name>
    <dbReference type="NCBI Taxonomy" id="931172"/>
    <lineage>
        <taxon>Eukaryota</taxon>
        <taxon>Metazoa</taxon>
        <taxon>Ecdysozoa</taxon>
        <taxon>Arthropoda</taxon>
        <taxon>Chelicerata</taxon>
        <taxon>Arachnida</taxon>
        <taxon>Araneae</taxon>
        <taxon>Araneomorphae</taxon>
        <taxon>Entelegynae</taxon>
        <taxon>Araneoidea</taxon>
        <taxon>Linyphiidae</taxon>
        <taxon>Erigoninae</taxon>
        <taxon>Oedothorax</taxon>
    </lineage>
</organism>
<evidence type="ECO:0000313" key="7">
    <source>
        <dbReference type="EMBL" id="KAG8187899.1"/>
    </source>
</evidence>
<feature type="transmembrane region" description="Helical" evidence="5">
    <location>
        <begin position="148"/>
        <end position="173"/>
    </location>
</feature>
<keyword evidence="2 5" id="KW-0812">Transmembrane</keyword>
<feature type="transmembrane region" description="Helical" evidence="5">
    <location>
        <begin position="215"/>
        <end position="235"/>
    </location>
</feature>
<reference evidence="7 8" key="1">
    <citation type="journal article" date="2022" name="Nat. Ecol. Evol.">
        <title>A masculinizing supergene underlies an exaggerated male reproductive morph in a spider.</title>
        <authorList>
            <person name="Hendrickx F."/>
            <person name="De Corte Z."/>
            <person name="Sonet G."/>
            <person name="Van Belleghem S.M."/>
            <person name="Kostlbacher S."/>
            <person name="Vangestel C."/>
        </authorList>
    </citation>
    <scope>NUCLEOTIDE SEQUENCE [LARGE SCALE GENOMIC DNA]</scope>
    <source>
        <strain evidence="7">W744_W776</strain>
    </source>
</reference>
<comment type="caution">
    <text evidence="7">The sequence shown here is derived from an EMBL/GenBank/DDBJ whole genome shotgun (WGS) entry which is preliminary data.</text>
</comment>
<feature type="transmembrane region" description="Helical" evidence="5">
    <location>
        <begin position="267"/>
        <end position="288"/>
    </location>
</feature>
<feature type="transmembrane region" description="Helical" evidence="5">
    <location>
        <begin position="185"/>
        <end position="203"/>
    </location>
</feature>
<accession>A0AAV6UVR9</accession>
<proteinExistence type="predicted"/>
<feature type="transmembrane region" description="Helical" evidence="5">
    <location>
        <begin position="121"/>
        <end position="142"/>
    </location>
</feature>
<dbReference type="AlphaFoldDB" id="A0AAV6UVR9"/>
<evidence type="ECO:0000259" key="6">
    <source>
        <dbReference type="Pfam" id="PF00892"/>
    </source>
</evidence>
<evidence type="ECO:0000256" key="2">
    <source>
        <dbReference type="ARBA" id="ARBA00022692"/>
    </source>
</evidence>
<gene>
    <name evidence="7" type="ORF">JTE90_001662</name>
</gene>
<dbReference type="Pfam" id="PF00892">
    <property type="entry name" value="EamA"/>
    <property type="match status" value="1"/>
</dbReference>
<sequence>MAVNSRELILALLCAFLGSVKGLLVSLVRSLGAIQIFGLRSIGAICFILPIVIFKNYQLRYDLKTNLILLVRSVVGNIAVCGYYFGFVYLPIAEASLLFYSTPVFTVIIGCLFLNEKCGVLEIISVLLSFAGVALVCVPDFATKSGSISMGTIKGVVGSLVGAIAQALALAIIRKITFIPPPVVSFWWAVVGVIVSAVLTGAQGNLETWECGWEALFVLLIAVVGFISELCLIGALKSTNAVVVSIALTSEILWAFLLQIFVSRKIPQLMCMFGGLAIVVSILVQPAAKCASMCLSRNEKVAKEVDVEDVKNEL</sequence>
<comment type="subcellular location">
    <subcellularLocation>
        <location evidence="1">Membrane</location>
        <topology evidence="1">Multi-pass membrane protein</topology>
    </subcellularLocation>
</comment>
<dbReference type="EMBL" id="JAFNEN010000256">
    <property type="protein sequence ID" value="KAG8187899.1"/>
    <property type="molecule type" value="Genomic_DNA"/>
</dbReference>
<feature type="transmembrane region" description="Helical" evidence="5">
    <location>
        <begin position="32"/>
        <end position="54"/>
    </location>
</feature>
<evidence type="ECO:0000256" key="3">
    <source>
        <dbReference type="ARBA" id="ARBA00022989"/>
    </source>
</evidence>
<feature type="transmembrane region" description="Helical" evidence="5">
    <location>
        <begin position="242"/>
        <end position="261"/>
    </location>
</feature>
<evidence type="ECO:0000313" key="8">
    <source>
        <dbReference type="Proteomes" id="UP000827092"/>
    </source>
</evidence>
<feature type="transmembrane region" description="Helical" evidence="5">
    <location>
        <begin position="66"/>
        <end position="85"/>
    </location>
</feature>
<feature type="domain" description="EamA" evidence="6">
    <location>
        <begin position="8"/>
        <end position="136"/>
    </location>
</feature>
<keyword evidence="3 5" id="KW-1133">Transmembrane helix</keyword>
<dbReference type="PANTHER" id="PTHR22911">
    <property type="entry name" value="ACYL-MALONYL CONDENSING ENZYME-RELATED"/>
    <property type="match status" value="1"/>
</dbReference>
<keyword evidence="8" id="KW-1185">Reference proteome</keyword>
<keyword evidence="4 5" id="KW-0472">Membrane</keyword>
<dbReference type="InterPro" id="IPR037185">
    <property type="entry name" value="EmrE-like"/>
</dbReference>